<keyword evidence="1" id="KW-0862">Zinc</keyword>
<feature type="compositionally biased region" description="Polar residues" evidence="2">
    <location>
        <begin position="37"/>
        <end position="49"/>
    </location>
</feature>
<dbReference type="OrthoDB" id="6326277at2759"/>
<dbReference type="EMBL" id="UYSU01032440">
    <property type="protein sequence ID" value="VDL89522.1"/>
    <property type="molecule type" value="Genomic_DNA"/>
</dbReference>
<name>A0A183SFY9_SCHSO</name>
<dbReference type="GO" id="GO:0008270">
    <property type="term" value="F:zinc ion binding"/>
    <property type="evidence" value="ECO:0007669"/>
    <property type="project" value="UniProtKB-KW"/>
</dbReference>
<dbReference type="SMART" id="SM00355">
    <property type="entry name" value="ZnF_C2H2"/>
    <property type="match status" value="3"/>
</dbReference>
<keyword evidence="5" id="KW-1185">Reference proteome</keyword>
<dbReference type="Proteomes" id="UP000275846">
    <property type="component" value="Unassembled WGS sequence"/>
</dbReference>
<gene>
    <name evidence="4" type="ORF">SSLN_LOCUS3137</name>
</gene>
<sequence length="320" mass="34803">QPLPYYLTDAARGAPISEANRIATPRPKGWLERHQRQCSSPLNTPTLSTHPPRVNWPGRMPSDAMQQQSDKFNLGVNFCQTSFGTPPAVTSGADSPTPTIIATTSIYSSRDTSTTITAVISTATSGEGLELNCQHCDLTFTSHISLVGHLRIHRTETGEPVPGAPTYSRDHRLLCSHCPCAFTHRMGLFGCMRLHGSGIHRNSNGSDTPCTPSTPAIFTTSATPAPPDFSCQHCSCNFTSRIGLVSHLRIHRTEPGESVLGLRCNGSFLMWPYGTPTQLESEPTFSHVVVFLFSCVCLRPLPSPVFLTLSCRGVKVGQWN</sequence>
<evidence type="ECO:0000256" key="1">
    <source>
        <dbReference type="PROSITE-ProRule" id="PRU00042"/>
    </source>
</evidence>
<dbReference type="PROSITE" id="PS50157">
    <property type="entry name" value="ZINC_FINGER_C2H2_2"/>
    <property type="match status" value="2"/>
</dbReference>
<dbReference type="AlphaFoldDB" id="A0A183SFY9"/>
<accession>A0A183SFY9</accession>
<dbReference type="InterPro" id="IPR013087">
    <property type="entry name" value="Znf_C2H2_type"/>
</dbReference>
<dbReference type="WBParaSite" id="SSLN_0000323701-mRNA-1">
    <property type="protein sequence ID" value="SSLN_0000323701-mRNA-1"/>
    <property type="gene ID" value="SSLN_0000323701"/>
</dbReference>
<keyword evidence="1" id="KW-0863">Zinc-finger</keyword>
<protein>
    <submittedName>
        <fullName evidence="6">C2H2-type domain-containing protein</fullName>
    </submittedName>
</protein>
<reference evidence="6" key="1">
    <citation type="submission" date="2016-06" db="UniProtKB">
        <authorList>
            <consortium name="WormBaseParasite"/>
        </authorList>
    </citation>
    <scope>IDENTIFICATION</scope>
</reference>
<evidence type="ECO:0000313" key="6">
    <source>
        <dbReference type="WBParaSite" id="SSLN_0000323701-mRNA-1"/>
    </source>
</evidence>
<feature type="region of interest" description="Disordered" evidence="2">
    <location>
        <begin position="29"/>
        <end position="53"/>
    </location>
</feature>
<dbReference type="PROSITE" id="PS00028">
    <property type="entry name" value="ZINC_FINGER_C2H2_1"/>
    <property type="match status" value="2"/>
</dbReference>
<evidence type="ECO:0000313" key="4">
    <source>
        <dbReference type="EMBL" id="VDL89522.1"/>
    </source>
</evidence>
<dbReference type="Gene3D" id="3.30.160.60">
    <property type="entry name" value="Classic Zinc Finger"/>
    <property type="match status" value="1"/>
</dbReference>
<feature type="domain" description="C2H2-type" evidence="3">
    <location>
        <begin position="229"/>
        <end position="256"/>
    </location>
</feature>
<proteinExistence type="predicted"/>
<evidence type="ECO:0000259" key="3">
    <source>
        <dbReference type="PROSITE" id="PS50157"/>
    </source>
</evidence>
<feature type="domain" description="C2H2-type" evidence="3">
    <location>
        <begin position="131"/>
        <end position="158"/>
    </location>
</feature>
<keyword evidence="1" id="KW-0479">Metal-binding</keyword>
<evidence type="ECO:0000313" key="5">
    <source>
        <dbReference type="Proteomes" id="UP000275846"/>
    </source>
</evidence>
<organism evidence="6">
    <name type="scientific">Schistocephalus solidus</name>
    <name type="common">Tapeworm</name>
    <dbReference type="NCBI Taxonomy" id="70667"/>
    <lineage>
        <taxon>Eukaryota</taxon>
        <taxon>Metazoa</taxon>
        <taxon>Spiralia</taxon>
        <taxon>Lophotrochozoa</taxon>
        <taxon>Platyhelminthes</taxon>
        <taxon>Cestoda</taxon>
        <taxon>Eucestoda</taxon>
        <taxon>Diphyllobothriidea</taxon>
        <taxon>Diphyllobothriidae</taxon>
        <taxon>Schistocephalus</taxon>
    </lineage>
</organism>
<reference evidence="4 5" key="2">
    <citation type="submission" date="2018-11" db="EMBL/GenBank/DDBJ databases">
        <authorList>
            <consortium name="Pathogen Informatics"/>
        </authorList>
    </citation>
    <scope>NUCLEOTIDE SEQUENCE [LARGE SCALE GENOMIC DNA]</scope>
    <source>
        <strain evidence="4 5">NST_G2</strain>
    </source>
</reference>
<evidence type="ECO:0000256" key="2">
    <source>
        <dbReference type="SAM" id="MobiDB-lite"/>
    </source>
</evidence>